<evidence type="ECO:0000313" key="1">
    <source>
        <dbReference type="EMBL" id="MCG4527747.1"/>
    </source>
</evidence>
<evidence type="ECO:0000313" key="2">
    <source>
        <dbReference type="Proteomes" id="UP001200313"/>
    </source>
</evidence>
<proteinExistence type="predicted"/>
<protein>
    <submittedName>
        <fullName evidence="1">Uncharacterized protein</fullName>
    </submittedName>
</protein>
<dbReference type="RefSeq" id="WP_238074339.1">
    <property type="nucleotide sequence ID" value="NZ_JAKNJB010000020.1"/>
</dbReference>
<sequence length="184" mass="20173">MANMIRMGSLYLDDQPILPLVEFQQDQAIGIGKAVPGKEITWVLVNGILIADQCLLSNISWDDLNTQGLIFGKEVSIGGLRYTLRSLRVGACEGMPNEWDAALDIVGENGGVWTGKGPRFWGQERAAGIPLYRVLRGGESARLREAIDASFRYIAFGFRPVLEPLSTVRLEDAPVGQRVAIWGS</sequence>
<gene>
    <name evidence="1" type="ORF">L0P79_11740</name>
</gene>
<dbReference type="Proteomes" id="UP001200313">
    <property type="component" value="Unassembled WGS sequence"/>
</dbReference>
<accession>A0ABS9MAB3</accession>
<keyword evidence="2" id="KW-1185">Reference proteome</keyword>
<dbReference type="EMBL" id="JAKNJB010000020">
    <property type="protein sequence ID" value="MCG4527747.1"/>
    <property type="molecule type" value="Genomic_DNA"/>
</dbReference>
<organism evidence="1 2">
    <name type="scientific">Intestinimonas massiliensis</name>
    <name type="common">ex Afouda et al. 2020</name>
    <dbReference type="NCBI Taxonomy" id="1673721"/>
    <lineage>
        <taxon>Bacteria</taxon>
        <taxon>Bacillati</taxon>
        <taxon>Bacillota</taxon>
        <taxon>Clostridia</taxon>
        <taxon>Eubacteriales</taxon>
        <taxon>Intestinimonas</taxon>
    </lineage>
</organism>
<reference evidence="1 2" key="1">
    <citation type="submission" date="2022-01" db="EMBL/GenBank/DDBJ databases">
        <title>Collection of gut derived symbiotic bacterial strains cultured from healthy donors.</title>
        <authorList>
            <person name="Lin H."/>
            <person name="Kohout C."/>
            <person name="Waligurski E."/>
            <person name="Pamer E.G."/>
        </authorList>
    </citation>
    <scope>NUCLEOTIDE SEQUENCE [LARGE SCALE GENOMIC DNA]</scope>
    <source>
        <strain evidence="1 2">DFI.3.7</strain>
    </source>
</reference>
<comment type="caution">
    <text evidence="1">The sequence shown here is derived from an EMBL/GenBank/DDBJ whole genome shotgun (WGS) entry which is preliminary data.</text>
</comment>
<name>A0ABS9MAB3_9FIRM</name>